<gene>
    <name evidence="9" type="ORF">HNQ09_001465</name>
</gene>
<dbReference type="Proteomes" id="UP000525389">
    <property type="component" value="Unassembled WGS sequence"/>
</dbReference>
<evidence type="ECO:0000259" key="8">
    <source>
        <dbReference type="PROSITE" id="PS50850"/>
    </source>
</evidence>
<accession>A0A7W8GE95</accession>
<dbReference type="PRINTS" id="PR01035">
    <property type="entry name" value="TCRTETA"/>
</dbReference>
<comment type="caution">
    <text evidence="9">The sequence shown here is derived from an EMBL/GenBank/DDBJ whole genome shotgun (WGS) entry which is preliminary data.</text>
</comment>
<dbReference type="AlphaFoldDB" id="A0A7W8GE95"/>
<evidence type="ECO:0000313" key="10">
    <source>
        <dbReference type="Proteomes" id="UP000525389"/>
    </source>
</evidence>
<dbReference type="GO" id="GO:0022857">
    <property type="term" value="F:transmembrane transporter activity"/>
    <property type="evidence" value="ECO:0007669"/>
    <property type="project" value="InterPro"/>
</dbReference>
<dbReference type="InterPro" id="IPR050171">
    <property type="entry name" value="MFS_Transporters"/>
</dbReference>
<sequence>MTRMPPALRRVYAAYPAGFWVLWFGTIINRVGEFVVPLLGFYLTAERGMPAFQVSVVLAMLGAGRFVAEGLSGPLSDRRGPAFTMTLALTGGAVTLLALSAASTFPWLVLGVLGFSLFSAMYKPASSAAVAELTSGAQRTRAYTLLYWAINVGAATAPVLGGWLAGRSYRLLFYLDAASMALYALLIHLLFPRRPRPAAASAVRPRLLPRDRLLGLFCVATLLYSLTYQSYKLLALVFAQQGYTPVQYGQVLALNGALVILLGLPVGGLIARRNHPRWQAAGAALLGLGFLGHAFADALWQHLLAVAVWSVGEIVAYSIGKTIVSELGRPEQRGTYIGLVGSMSGLSALLAPLLGGFLLDGYGARPMWLVVAGLALAGALLYLWLEERVERRRAETTALEAAPKPAG</sequence>
<dbReference type="Pfam" id="PF07690">
    <property type="entry name" value="MFS_1"/>
    <property type="match status" value="1"/>
</dbReference>
<dbReference type="InterPro" id="IPR020846">
    <property type="entry name" value="MFS_dom"/>
</dbReference>
<dbReference type="PANTHER" id="PTHR23517:SF3">
    <property type="entry name" value="INTEGRAL MEMBRANE TRANSPORT PROTEIN"/>
    <property type="match status" value="1"/>
</dbReference>
<organism evidence="9 10">
    <name type="scientific">Deinococcus budaensis</name>
    <dbReference type="NCBI Taxonomy" id="1665626"/>
    <lineage>
        <taxon>Bacteria</taxon>
        <taxon>Thermotogati</taxon>
        <taxon>Deinococcota</taxon>
        <taxon>Deinococci</taxon>
        <taxon>Deinococcales</taxon>
        <taxon>Deinococcaceae</taxon>
        <taxon>Deinococcus</taxon>
    </lineage>
</organism>
<dbReference type="PANTHER" id="PTHR23517">
    <property type="entry name" value="RESISTANCE PROTEIN MDTM, PUTATIVE-RELATED-RELATED"/>
    <property type="match status" value="1"/>
</dbReference>
<dbReference type="GO" id="GO:0005886">
    <property type="term" value="C:plasma membrane"/>
    <property type="evidence" value="ECO:0007669"/>
    <property type="project" value="UniProtKB-SubCell"/>
</dbReference>
<evidence type="ECO:0000256" key="3">
    <source>
        <dbReference type="ARBA" id="ARBA00022475"/>
    </source>
</evidence>
<feature type="transmembrane region" description="Helical" evidence="7">
    <location>
        <begin position="365"/>
        <end position="385"/>
    </location>
</feature>
<dbReference type="InterPro" id="IPR011701">
    <property type="entry name" value="MFS"/>
</dbReference>
<feature type="transmembrane region" description="Helical" evidence="7">
    <location>
        <begin position="302"/>
        <end position="324"/>
    </location>
</feature>
<feature type="transmembrane region" description="Helical" evidence="7">
    <location>
        <begin position="336"/>
        <end position="359"/>
    </location>
</feature>
<feature type="transmembrane region" description="Helical" evidence="7">
    <location>
        <begin position="278"/>
        <end position="296"/>
    </location>
</feature>
<evidence type="ECO:0000256" key="1">
    <source>
        <dbReference type="ARBA" id="ARBA00004651"/>
    </source>
</evidence>
<dbReference type="InterPro" id="IPR036259">
    <property type="entry name" value="MFS_trans_sf"/>
</dbReference>
<dbReference type="EMBL" id="JACHFN010000004">
    <property type="protein sequence ID" value="MBB5234027.1"/>
    <property type="molecule type" value="Genomic_DNA"/>
</dbReference>
<keyword evidence="4 7" id="KW-0812">Transmembrane</keyword>
<feature type="transmembrane region" description="Helical" evidence="7">
    <location>
        <begin position="143"/>
        <end position="165"/>
    </location>
</feature>
<evidence type="ECO:0000256" key="5">
    <source>
        <dbReference type="ARBA" id="ARBA00022989"/>
    </source>
</evidence>
<dbReference type="InterPro" id="IPR001958">
    <property type="entry name" value="Tet-R_TetA/multi-R_MdtG-like"/>
</dbReference>
<feature type="transmembrane region" description="Helical" evidence="7">
    <location>
        <begin position="105"/>
        <end position="122"/>
    </location>
</feature>
<comment type="subcellular location">
    <subcellularLocation>
        <location evidence="1">Cell membrane</location>
        <topology evidence="1">Multi-pass membrane protein</topology>
    </subcellularLocation>
</comment>
<evidence type="ECO:0000256" key="2">
    <source>
        <dbReference type="ARBA" id="ARBA00022448"/>
    </source>
</evidence>
<feature type="transmembrane region" description="Helical" evidence="7">
    <location>
        <begin position="80"/>
        <end position="99"/>
    </location>
</feature>
<keyword evidence="6 7" id="KW-0472">Membrane</keyword>
<keyword evidence="10" id="KW-1185">Reference proteome</keyword>
<evidence type="ECO:0000256" key="7">
    <source>
        <dbReference type="SAM" id="Phobius"/>
    </source>
</evidence>
<feature type="transmembrane region" description="Helical" evidence="7">
    <location>
        <begin position="171"/>
        <end position="191"/>
    </location>
</feature>
<evidence type="ECO:0000313" key="9">
    <source>
        <dbReference type="EMBL" id="MBB5234027.1"/>
    </source>
</evidence>
<dbReference type="Gene3D" id="1.20.1250.20">
    <property type="entry name" value="MFS general substrate transporter like domains"/>
    <property type="match status" value="2"/>
</dbReference>
<feature type="domain" description="Major facilitator superfamily (MFS) profile" evidence="8">
    <location>
        <begin position="18"/>
        <end position="390"/>
    </location>
</feature>
<feature type="transmembrane region" description="Helical" evidence="7">
    <location>
        <begin position="212"/>
        <end position="231"/>
    </location>
</feature>
<keyword evidence="2" id="KW-0813">Transport</keyword>
<feature type="transmembrane region" description="Helical" evidence="7">
    <location>
        <begin position="51"/>
        <end position="68"/>
    </location>
</feature>
<feature type="transmembrane region" description="Helical" evidence="7">
    <location>
        <begin position="251"/>
        <end position="271"/>
    </location>
</feature>
<protein>
    <submittedName>
        <fullName evidence="9">MFS family permease</fullName>
    </submittedName>
</protein>
<keyword evidence="3" id="KW-1003">Cell membrane</keyword>
<keyword evidence="5 7" id="KW-1133">Transmembrane helix</keyword>
<dbReference type="PROSITE" id="PS50850">
    <property type="entry name" value="MFS"/>
    <property type="match status" value="1"/>
</dbReference>
<name>A0A7W8GE95_9DEIO</name>
<dbReference type="SUPFAM" id="SSF103473">
    <property type="entry name" value="MFS general substrate transporter"/>
    <property type="match status" value="1"/>
</dbReference>
<reference evidence="9 10" key="1">
    <citation type="submission" date="2020-08" db="EMBL/GenBank/DDBJ databases">
        <title>Genomic Encyclopedia of Type Strains, Phase IV (KMG-IV): sequencing the most valuable type-strain genomes for metagenomic binning, comparative biology and taxonomic classification.</title>
        <authorList>
            <person name="Goeker M."/>
        </authorList>
    </citation>
    <scope>NUCLEOTIDE SEQUENCE [LARGE SCALE GENOMIC DNA]</scope>
    <source>
        <strain evidence="9 10">DSM 101791</strain>
    </source>
</reference>
<evidence type="ECO:0000256" key="6">
    <source>
        <dbReference type="ARBA" id="ARBA00023136"/>
    </source>
</evidence>
<proteinExistence type="predicted"/>
<feature type="transmembrane region" description="Helical" evidence="7">
    <location>
        <begin position="12"/>
        <end position="31"/>
    </location>
</feature>
<evidence type="ECO:0000256" key="4">
    <source>
        <dbReference type="ARBA" id="ARBA00022692"/>
    </source>
</evidence>